<dbReference type="EMBL" id="VTOU01000003">
    <property type="protein sequence ID" value="TZG25741.1"/>
    <property type="molecule type" value="Genomic_DNA"/>
</dbReference>
<sequence>MAKALKAGDAVSWKSHGGDAHGKVVKKLTEPMQIKGHKVAASDDNPEYLVETGEGKRAAHKPAALKKG</sequence>
<organism evidence="3 4">
    <name type="scientific">Sphingomonas montanisoli</name>
    <dbReference type="NCBI Taxonomy" id="2606412"/>
    <lineage>
        <taxon>Bacteria</taxon>
        <taxon>Pseudomonadati</taxon>
        <taxon>Pseudomonadota</taxon>
        <taxon>Alphaproteobacteria</taxon>
        <taxon>Sphingomonadales</taxon>
        <taxon>Sphingomonadaceae</taxon>
        <taxon>Sphingomonas</taxon>
    </lineage>
</organism>
<accession>A0A5D9C6U6</accession>
<proteinExistence type="predicted"/>
<evidence type="ECO:0000313" key="3">
    <source>
        <dbReference type="EMBL" id="TZG25741.1"/>
    </source>
</evidence>
<dbReference type="Proteomes" id="UP000322077">
    <property type="component" value="Unassembled WGS sequence"/>
</dbReference>
<evidence type="ECO:0000313" key="4">
    <source>
        <dbReference type="Proteomes" id="UP000322077"/>
    </source>
</evidence>
<keyword evidence="4" id="KW-1185">Reference proteome</keyword>
<evidence type="ECO:0000259" key="2">
    <source>
        <dbReference type="Pfam" id="PF11160"/>
    </source>
</evidence>
<reference evidence="3 4" key="1">
    <citation type="submission" date="2019-08" db="EMBL/GenBank/DDBJ databases">
        <authorList>
            <person name="Wang G."/>
            <person name="Xu Z."/>
        </authorList>
    </citation>
    <scope>NUCLEOTIDE SEQUENCE [LARGE SCALE GENOMIC DNA]</scope>
    <source>
        <strain evidence="3 4">ZX</strain>
    </source>
</reference>
<dbReference type="AlphaFoldDB" id="A0A5D9C6U6"/>
<protein>
    <submittedName>
        <fullName evidence="3">DUF2945 domain-containing protein</fullName>
    </submittedName>
</protein>
<dbReference type="Pfam" id="PF11160">
    <property type="entry name" value="Hva1_TUDOR"/>
    <property type="match status" value="1"/>
</dbReference>
<evidence type="ECO:0000256" key="1">
    <source>
        <dbReference type="SAM" id="MobiDB-lite"/>
    </source>
</evidence>
<dbReference type="RefSeq" id="WP_149522548.1">
    <property type="nucleotide sequence ID" value="NZ_VTOU01000003.1"/>
</dbReference>
<feature type="domain" description="Hypervirulence associated protein TUDOR" evidence="2">
    <location>
        <begin position="8"/>
        <end position="65"/>
    </location>
</feature>
<comment type="caution">
    <text evidence="3">The sequence shown here is derived from an EMBL/GenBank/DDBJ whole genome shotgun (WGS) entry which is preliminary data.</text>
</comment>
<dbReference type="InterPro" id="IPR021331">
    <property type="entry name" value="Hva1_TUDOR"/>
</dbReference>
<dbReference type="Gene3D" id="2.30.30.1060">
    <property type="match status" value="1"/>
</dbReference>
<name>A0A5D9C6U6_9SPHN</name>
<gene>
    <name evidence="3" type="ORF">FYJ91_12105</name>
</gene>
<feature type="region of interest" description="Disordered" evidence="1">
    <location>
        <begin position="1"/>
        <end position="24"/>
    </location>
</feature>